<evidence type="ECO:0000256" key="1">
    <source>
        <dbReference type="ARBA" id="ARBA00022741"/>
    </source>
</evidence>
<gene>
    <name evidence="3" type="ORF">A3L11_06260</name>
</gene>
<name>A0A2Z2MQC8_9EURY</name>
<dbReference type="Gene3D" id="3.40.50.1440">
    <property type="entry name" value="Tubulin/FtsZ, GTPase domain"/>
    <property type="match status" value="1"/>
</dbReference>
<dbReference type="Proteomes" id="UP000250125">
    <property type="component" value="Chromosome"/>
</dbReference>
<dbReference type="SUPFAM" id="SSF55307">
    <property type="entry name" value="Tubulin C-terminal domain-like"/>
    <property type="match status" value="1"/>
</dbReference>
<dbReference type="EMBL" id="CP015103">
    <property type="protein sequence ID" value="ASJ08847.1"/>
    <property type="molecule type" value="Genomic_DNA"/>
</dbReference>
<evidence type="ECO:0000256" key="2">
    <source>
        <dbReference type="ARBA" id="ARBA00023134"/>
    </source>
</evidence>
<reference evidence="3 4" key="1">
    <citation type="submission" date="2016-04" db="EMBL/GenBank/DDBJ databases">
        <title>Complete genome sequence of Thermococcus siculi type strain RG-20.</title>
        <authorList>
            <person name="Oger P.M."/>
        </authorList>
    </citation>
    <scope>NUCLEOTIDE SEQUENCE [LARGE SCALE GENOMIC DNA]</scope>
    <source>
        <strain evidence="3 4">RG-20</strain>
    </source>
</reference>
<dbReference type="AlphaFoldDB" id="A0A2Z2MQC8"/>
<dbReference type="KEGG" id="tsl:A3L11_06260"/>
<proteinExistence type="predicted"/>
<dbReference type="RefSeq" id="WP_088856083.1">
    <property type="nucleotide sequence ID" value="NZ_CP015103.1"/>
</dbReference>
<dbReference type="InterPro" id="IPR008280">
    <property type="entry name" value="Tub_FtsZ_C"/>
</dbReference>
<dbReference type="GO" id="GO:0005525">
    <property type="term" value="F:GTP binding"/>
    <property type="evidence" value="ECO:0007669"/>
    <property type="project" value="UniProtKB-KW"/>
</dbReference>
<organism evidence="3 4">
    <name type="scientific">Thermococcus siculi</name>
    <dbReference type="NCBI Taxonomy" id="72803"/>
    <lineage>
        <taxon>Archaea</taxon>
        <taxon>Methanobacteriati</taxon>
        <taxon>Methanobacteriota</taxon>
        <taxon>Thermococci</taxon>
        <taxon>Thermococcales</taxon>
        <taxon>Thermococcaceae</taxon>
        <taxon>Thermococcus</taxon>
    </lineage>
</organism>
<keyword evidence="2" id="KW-0342">GTP-binding</keyword>
<dbReference type="GeneID" id="33317824"/>
<keyword evidence="4" id="KW-1185">Reference proteome</keyword>
<evidence type="ECO:0000313" key="3">
    <source>
        <dbReference type="EMBL" id="ASJ08847.1"/>
    </source>
</evidence>
<protein>
    <submittedName>
        <fullName evidence="3">Uncharacterized protein</fullName>
    </submittedName>
</protein>
<sequence length="250" mass="29085">MQSFTHIFVGIGGTGARIVNSITADGIVKVTVNPAYYLLPNSEKYEERLREFFSRLPENTFLWLVFEDRDVNHELREIIVDSAPRDTIRLAYVLTPRKELVNEKKPPWARDFETVFYDSLWDFLSDDASLQDAFQSASANIAEMFSRLYYYLETQMLVNIDYADLFNMIRGGNVGILRLLHEVDFSWHWGVWERGLIGILVGREFPLKGAHSILRNFQEILSEKDIIWGVITDETIEKDVEIISLLVKKW</sequence>
<keyword evidence="1" id="KW-0547">Nucleotide-binding</keyword>
<dbReference type="OrthoDB" id="85717at2157"/>
<evidence type="ECO:0000313" key="4">
    <source>
        <dbReference type="Proteomes" id="UP000250125"/>
    </source>
</evidence>
<dbReference type="InterPro" id="IPR036525">
    <property type="entry name" value="Tubulin/FtsZ_GTPase_sf"/>
</dbReference>
<accession>A0A2Z2MQC8</accession>